<dbReference type="Proteomes" id="UP001516400">
    <property type="component" value="Unassembled WGS sequence"/>
</dbReference>
<name>A0ABD2N497_9CUCU</name>
<organism evidence="1 2">
    <name type="scientific">Cryptolaemus montrouzieri</name>
    <dbReference type="NCBI Taxonomy" id="559131"/>
    <lineage>
        <taxon>Eukaryota</taxon>
        <taxon>Metazoa</taxon>
        <taxon>Ecdysozoa</taxon>
        <taxon>Arthropoda</taxon>
        <taxon>Hexapoda</taxon>
        <taxon>Insecta</taxon>
        <taxon>Pterygota</taxon>
        <taxon>Neoptera</taxon>
        <taxon>Endopterygota</taxon>
        <taxon>Coleoptera</taxon>
        <taxon>Polyphaga</taxon>
        <taxon>Cucujiformia</taxon>
        <taxon>Coccinelloidea</taxon>
        <taxon>Coccinellidae</taxon>
        <taxon>Scymninae</taxon>
        <taxon>Scymnini</taxon>
        <taxon>Cryptolaemus</taxon>
    </lineage>
</organism>
<evidence type="ECO:0000313" key="1">
    <source>
        <dbReference type="EMBL" id="KAL3273553.1"/>
    </source>
</evidence>
<gene>
    <name evidence="1" type="ORF">HHI36_014987</name>
</gene>
<keyword evidence="2" id="KW-1185">Reference proteome</keyword>
<dbReference type="AlphaFoldDB" id="A0ABD2N497"/>
<reference evidence="1 2" key="1">
    <citation type="journal article" date="2021" name="BMC Biol.">
        <title>Horizontally acquired antibacterial genes associated with adaptive radiation of ladybird beetles.</title>
        <authorList>
            <person name="Li H.S."/>
            <person name="Tang X.F."/>
            <person name="Huang Y.H."/>
            <person name="Xu Z.Y."/>
            <person name="Chen M.L."/>
            <person name="Du X.Y."/>
            <person name="Qiu B.Y."/>
            <person name="Chen P.T."/>
            <person name="Zhang W."/>
            <person name="Slipinski A."/>
            <person name="Escalona H.E."/>
            <person name="Waterhouse R.M."/>
            <person name="Zwick A."/>
            <person name="Pang H."/>
        </authorList>
    </citation>
    <scope>NUCLEOTIDE SEQUENCE [LARGE SCALE GENOMIC DNA]</scope>
    <source>
        <strain evidence="1">SYSU2018</strain>
    </source>
</reference>
<proteinExistence type="predicted"/>
<accession>A0ABD2N497</accession>
<dbReference type="EMBL" id="JABFTP020000062">
    <property type="protein sequence ID" value="KAL3273553.1"/>
    <property type="molecule type" value="Genomic_DNA"/>
</dbReference>
<sequence>MTQKKVLKIIKADQHCLKETYLPNCREKWTATQLQQNKENDWKSLVSRLHATSLHRAKGFTRENIQNFSDIYEQILGTKKLNAKEVQEKSPLMSIEYTRAIESWMRSHPGSAVTHYQASRLINEAYKRAAWIGNVVNEFEATGTWPVSRNIFQDHHFARAEALIANVTIADQNDSTTFSTPSFNIQYHVLQISQGAKSSKLDEFKSTLNILSPLPNLLGNDRAAQSVEEMTSLRIKKDSQTSQQKSKHCRKILLQLKKPNKKFSEPYSLISGDSKNSIPLGENSSAIAHNVKKRGPYILSDVNASKSLATHCTNDNL</sequence>
<protein>
    <submittedName>
        <fullName evidence="1">Uncharacterized protein</fullName>
    </submittedName>
</protein>
<evidence type="ECO:0000313" key="2">
    <source>
        <dbReference type="Proteomes" id="UP001516400"/>
    </source>
</evidence>
<comment type="caution">
    <text evidence="1">The sequence shown here is derived from an EMBL/GenBank/DDBJ whole genome shotgun (WGS) entry which is preliminary data.</text>
</comment>